<evidence type="ECO:0000313" key="5">
    <source>
        <dbReference type="Proteomes" id="UP000319931"/>
    </source>
</evidence>
<protein>
    <submittedName>
        <fullName evidence="4">ABC transporter ATP-binding protein</fullName>
    </submittedName>
</protein>
<organism evidence="4 5">
    <name type="scientific">Sphingomonas glacialis</name>
    <dbReference type="NCBI Taxonomy" id="658225"/>
    <lineage>
        <taxon>Bacteria</taxon>
        <taxon>Pseudomonadati</taxon>
        <taxon>Pseudomonadota</taxon>
        <taxon>Alphaproteobacteria</taxon>
        <taxon>Sphingomonadales</taxon>
        <taxon>Sphingomonadaceae</taxon>
        <taxon>Sphingomonas</taxon>
    </lineage>
</organism>
<gene>
    <name evidence="4" type="ORF">EAH76_15855</name>
</gene>
<keyword evidence="1" id="KW-0547">Nucleotide-binding</keyword>
<dbReference type="OrthoDB" id="9778547at2"/>
<dbReference type="RefSeq" id="WP_140851245.1">
    <property type="nucleotide sequence ID" value="NZ_RCZC01000004.1"/>
</dbReference>
<dbReference type="PANTHER" id="PTHR43038">
    <property type="entry name" value="ATP-BINDING CASSETTE, SUB-FAMILY H, MEMBER 1"/>
    <property type="match status" value="1"/>
</dbReference>
<dbReference type="Pfam" id="PF00005">
    <property type="entry name" value="ABC_tran"/>
    <property type="match status" value="1"/>
</dbReference>
<dbReference type="GO" id="GO:0005524">
    <property type="term" value="F:ATP binding"/>
    <property type="evidence" value="ECO:0007669"/>
    <property type="project" value="UniProtKB-KW"/>
</dbReference>
<feature type="domain" description="ABC transporter" evidence="3">
    <location>
        <begin position="8"/>
        <end position="230"/>
    </location>
</feature>
<evidence type="ECO:0000256" key="2">
    <source>
        <dbReference type="ARBA" id="ARBA00022840"/>
    </source>
</evidence>
<dbReference type="Gene3D" id="3.40.50.300">
    <property type="entry name" value="P-loop containing nucleotide triphosphate hydrolases"/>
    <property type="match status" value="1"/>
</dbReference>
<dbReference type="PANTHER" id="PTHR43038:SF3">
    <property type="entry name" value="ABC TRANSPORTER G FAMILY MEMBER 20 ISOFORM X1"/>
    <property type="match status" value="1"/>
</dbReference>
<dbReference type="CDD" id="cd03230">
    <property type="entry name" value="ABC_DR_subfamily_A"/>
    <property type="match status" value="1"/>
</dbReference>
<name>A0A502FRU2_9SPHN</name>
<evidence type="ECO:0000256" key="1">
    <source>
        <dbReference type="ARBA" id="ARBA00022741"/>
    </source>
</evidence>
<dbReference type="EMBL" id="RCZC01000004">
    <property type="protein sequence ID" value="TPG52175.1"/>
    <property type="molecule type" value="Genomic_DNA"/>
</dbReference>
<sequence length="235" mass="25099">MNMAEPLIAVVGLGKRYGGRRVLQGVTLSLARGEIVGLVGANGGGKTTTLRMLAGLIRADDGRGTVLGRDIRKGGSAGIGYMPQRLSLYPELTVHENLRFRAEIHDVTGPRVDEMVERLGIGPMLDTRFERLSGGWARRVQFAATMLPAPALLLLDEPTAGLDIVTRNDLWRWLADLAAAGHGIVISTHDLTEAERCPRILHYADGVAEPPTTPADLIARSGAATLEAAVAVLAR</sequence>
<dbReference type="SUPFAM" id="SSF52540">
    <property type="entry name" value="P-loop containing nucleoside triphosphate hydrolases"/>
    <property type="match status" value="1"/>
</dbReference>
<evidence type="ECO:0000313" key="4">
    <source>
        <dbReference type="EMBL" id="TPG52175.1"/>
    </source>
</evidence>
<comment type="caution">
    <text evidence="4">The sequence shown here is derived from an EMBL/GenBank/DDBJ whole genome shotgun (WGS) entry which is preliminary data.</text>
</comment>
<dbReference type="InterPro" id="IPR027417">
    <property type="entry name" value="P-loop_NTPase"/>
</dbReference>
<dbReference type="SMART" id="SM00382">
    <property type="entry name" value="AAA"/>
    <property type="match status" value="1"/>
</dbReference>
<accession>A0A502FRU2</accession>
<dbReference type="GO" id="GO:0016887">
    <property type="term" value="F:ATP hydrolysis activity"/>
    <property type="evidence" value="ECO:0007669"/>
    <property type="project" value="InterPro"/>
</dbReference>
<dbReference type="InterPro" id="IPR017871">
    <property type="entry name" value="ABC_transporter-like_CS"/>
</dbReference>
<reference evidence="4 5" key="1">
    <citation type="journal article" date="2019" name="Environ. Microbiol.">
        <title>Species interactions and distinct microbial communities in high Arctic permafrost affected cryosols are associated with the CH4 and CO2 gas fluxes.</title>
        <authorList>
            <person name="Altshuler I."/>
            <person name="Hamel J."/>
            <person name="Turney S."/>
            <person name="Magnuson E."/>
            <person name="Levesque R."/>
            <person name="Greer C."/>
            <person name="Whyte L.G."/>
        </authorList>
    </citation>
    <scope>NUCLEOTIDE SEQUENCE [LARGE SCALE GENOMIC DNA]</scope>
    <source>
        <strain evidence="4 5">E6.1</strain>
    </source>
</reference>
<dbReference type="AlphaFoldDB" id="A0A502FRU2"/>
<dbReference type="PROSITE" id="PS50893">
    <property type="entry name" value="ABC_TRANSPORTER_2"/>
    <property type="match status" value="1"/>
</dbReference>
<proteinExistence type="predicted"/>
<keyword evidence="2 4" id="KW-0067">ATP-binding</keyword>
<dbReference type="InterPro" id="IPR003439">
    <property type="entry name" value="ABC_transporter-like_ATP-bd"/>
</dbReference>
<evidence type="ECO:0000259" key="3">
    <source>
        <dbReference type="PROSITE" id="PS50893"/>
    </source>
</evidence>
<dbReference type="Proteomes" id="UP000319931">
    <property type="component" value="Unassembled WGS sequence"/>
</dbReference>
<dbReference type="InterPro" id="IPR003593">
    <property type="entry name" value="AAA+_ATPase"/>
</dbReference>
<keyword evidence="5" id="KW-1185">Reference proteome</keyword>
<dbReference type="PROSITE" id="PS00211">
    <property type="entry name" value="ABC_TRANSPORTER_1"/>
    <property type="match status" value="1"/>
</dbReference>